<dbReference type="InterPro" id="IPR036056">
    <property type="entry name" value="Fibrinogen-like_C"/>
</dbReference>
<evidence type="ECO:0000313" key="3">
    <source>
        <dbReference type="Proteomes" id="UP001642483"/>
    </source>
</evidence>
<dbReference type="Gene3D" id="3.90.215.10">
    <property type="entry name" value="Gamma Fibrinogen, chain A, domain 1"/>
    <property type="match status" value="1"/>
</dbReference>
<dbReference type="InterPro" id="IPR002181">
    <property type="entry name" value="Fibrinogen_a/b/g_C_dom"/>
</dbReference>
<dbReference type="Pfam" id="PF00147">
    <property type="entry name" value="Fibrinogen_C"/>
    <property type="match status" value="1"/>
</dbReference>
<dbReference type="NCBIfam" id="NF040941">
    <property type="entry name" value="GGGWT_bact"/>
    <property type="match status" value="1"/>
</dbReference>
<dbReference type="PROSITE" id="PS51406">
    <property type="entry name" value="FIBRINOGEN_C_2"/>
    <property type="match status" value="1"/>
</dbReference>
<dbReference type="Proteomes" id="UP001642483">
    <property type="component" value="Unassembled WGS sequence"/>
</dbReference>
<dbReference type="InterPro" id="IPR014716">
    <property type="entry name" value="Fibrinogen_a/b/g_C_1"/>
</dbReference>
<accession>A0ABP0FT81</accession>
<name>A0ABP0FT81_CLALP</name>
<evidence type="ECO:0000259" key="1">
    <source>
        <dbReference type="PROSITE" id="PS51406"/>
    </source>
</evidence>
<organism evidence="2 3">
    <name type="scientific">Clavelina lepadiformis</name>
    <name type="common">Light-bulb sea squirt</name>
    <name type="synonym">Ascidia lepadiformis</name>
    <dbReference type="NCBI Taxonomy" id="159417"/>
    <lineage>
        <taxon>Eukaryota</taxon>
        <taxon>Metazoa</taxon>
        <taxon>Chordata</taxon>
        <taxon>Tunicata</taxon>
        <taxon>Ascidiacea</taxon>
        <taxon>Aplousobranchia</taxon>
        <taxon>Clavelinidae</taxon>
        <taxon>Clavelina</taxon>
    </lineage>
</organism>
<dbReference type="CDD" id="cd00087">
    <property type="entry name" value="FReD"/>
    <property type="match status" value="1"/>
</dbReference>
<keyword evidence="3" id="KW-1185">Reference proteome</keyword>
<gene>
    <name evidence="2" type="ORF">CVLEPA_LOCUS12059</name>
</gene>
<feature type="domain" description="Fibrinogen C-terminal" evidence="1">
    <location>
        <begin position="19"/>
        <end position="243"/>
    </location>
</feature>
<protein>
    <recommendedName>
        <fullName evidence="1">Fibrinogen C-terminal domain-containing protein</fullName>
    </recommendedName>
</protein>
<dbReference type="EMBL" id="CAWYQH010000090">
    <property type="protein sequence ID" value="CAK8681822.1"/>
    <property type="molecule type" value="Genomic_DNA"/>
</dbReference>
<proteinExistence type="predicted"/>
<dbReference type="SUPFAM" id="SSF56496">
    <property type="entry name" value="Fibrinogen C-terminal domain-like"/>
    <property type="match status" value="1"/>
</dbReference>
<dbReference type="PANTHER" id="PTHR19143">
    <property type="entry name" value="FIBRINOGEN/TENASCIN/ANGIOPOEITIN"/>
    <property type="match status" value="1"/>
</dbReference>
<dbReference type="SMART" id="SM00186">
    <property type="entry name" value="FBG"/>
    <property type="match status" value="1"/>
</dbReference>
<dbReference type="InterPro" id="IPR050373">
    <property type="entry name" value="Fibrinogen_C-term_domain"/>
</dbReference>
<reference evidence="2 3" key="1">
    <citation type="submission" date="2024-02" db="EMBL/GenBank/DDBJ databases">
        <authorList>
            <person name="Daric V."/>
            <person name="Darras S."/>
        </authorList>
    </citation>
    <scope>NUCLEOTIDE SEQUENCE [LARGE SCALE GENOMIC DNA]</scope>
</reference>
<comment type="caution">
    <text evidence="2">The sequence shown here is derived from an EMBL/GenBank/DDBJ whole genome shotgun (WGS) entry which is preliminary data.</text>
</comment>
<sequence>MTKLGQKLNYAIRQLSEKMKTSISPHNCNDVFDNGYTASGIYTINIGGKATQVFCDMETDGGGWIIFQRRFDGSVDFYRNWTSYQQGFGSLNGEFWLGLDLLHQLTAGASYKLRVDLEDVENNTAYAKYRTFTVGPESSNYTLTVGRYSGTAGDSLGNYHNDQQFSSYDHNHDSWVGTSGINCAEKSQGAWWYNTRECYCDESNLNGEYLTPGESNDYRGLIWHDWKSNWESMKKTEMKIKPV</sequence>
<dbReference type="PANTHER" id="PTHR19143:SF444">
    <property type="entry name" value="PROTEIN SCABROUS"/>
    <property type="match status" value="1"/>
</dbReference>
<evidence type="ECO:0000313" key="2">
    <source>
        <dbReference type="EMBL" id="CAK8681822.1"/>
    </source>
</evidence>